<dbReference type="OrthoDB" id="10267127at2759"/>
<keyword evidence="1" id="KW-1133">Transmembrane helix</keyword>
<evidence type="ECO:0000313" key="3">
    <source>
        <dbReference type="EMBL" id="ORX77624.1"/>
    </source>
</evidence>
<evidence type="ECO:0000256" key="1">
    <source>
        <dbReference type="SAM" id="Phobius"/>
    </source>
</evidence>
<dbReference type="EMBL" id="MCFG01000241">
    <property type="protein sequence ID" value="ORX77624.1"/>
    <property type="molecule type" value="Genomic_DNA"/>
</dbReference>
<comment type="caution">
    <text evidence="3">The sequence shown here is derived from an EMBL/GenBank/DDBJ whole genome shotgun (WGS) entry which is preliminary data.</text>
</comment>
<protein>
    <submittedName>
        <fullName evidence="3">Coth-domain-containing protein</fullName>
    </submittedName>
</protein>
<feature type="signal peptide" evidence="2">
    <location>
        <begin position="1"/>
        <end position="16"/>
    </location>
</feature>
<name>A0A1Y1WWV9_9FUNG</name>
<sequence>MLVILFIALLFNGNNTLYHVFGIDSFFKEGQRSKLFELSDNQVTTINITLTDEEFYRLKNIDINNDPTTDFLNDLERRYQEVEKYLSYLQTCNFTEIYPDLAVKDLPELKISNKGFKFYINDYAEFSPFDDYDNNELKIKVLQSNQNFNLLKIFITLANAKNFDDILKYDSMTGDLVMFKFISKKENDYYFDNEEYNLFYKELKKDPNKSKMLKTTEKERKLTKILKNINNIQKNIKRILFLLKQYKFSDLSSKFDFQKNYSELKIDENGFANYDIENVMKGFNFDLENYVNFSSDYSYIHTLFPVLQSNKNFDLLNILIHLAKLMTYSTFNKDDELTRRLVFFNYVVKNGNDDAYNDDGDTISNYEFNLDDLTSFLQTYEEKSNEVYFEDIDDLKYYKYFRNVEKVNSKTLAEILERIKIYNFKEHDHDLTIIKKEFPELMIEEDGQPKFDVYKVLKGFKLNEQDYYDIDIVNNENSSELLMYHSNKEFKLLNILMEISSKANFNEYNNYDISHDQFKIILIKAKFIQNPKDDVYTINTKEYDDFIKDIEKCKIKDASMVVDFNGEKKEFKKVTLSIGGNYSRYFAKYQYNIKIGKGENLYGRKHLKLRADITDPSLMRTKLISDIHNRLEIPSVSANYITLNINDEYLGLFILTDRYKTSWVEDVFNEKDTKLLYKCEDSTLTKEQSYCINENDEVTDTTEWNELIETLDNAQSVSDIEDIFDVDQFLKEMAIEYLTDGGDHFKSGHNYYMYKPNNGKWKYLAYDYDLDIATEECAFSFEDYFDSTIPLINLLILNDPERFEKILKEVITITFNPNILIPHIDNIKEYVKPFIEKEKIETPEGYYPGRFNDDGYYFYTEEEWEDNTEYGSVDYLPGIKYFISERFQFLSEYYNSTFENETIDDNELNKSGTEKIIIFTVFNIALIIGILLFFL</sequence>
<feature type="chain" id="PRO_5013005493" evidence="2">
    <location>
        <begin position="17"/>
        <end position="935"/>
    </location>
</feature>
<dbReference type="AlphaFoldDB" id="A0A1Y1WWV9"/>
<proteinExistence type="predicted"/>
<dbReference type="InterPro" id="IPR014867">
    <property type="entry name" value="Spore_coat_CotH_CotH2/3/7"/>
</dbReference>
<dbReference type="PANTHER" id="PTHR40050">
    <property type="entry name" value="INNER SPORE COAT PROTEIN H"/>
    <property type="match status" value="1"/>
</dbReference>
<keyword evidence="4" id="KW-1185">Reference proteome</keyword>
<keyword evidence="1" id="KW-0812">Transmembrane</keyword>
<evidence type="ECO:0000313" key="4">
    <source>
        <dbReference type="Proteomes" id="UP000193944"/>
    </source>
</evidence>
<dbReference type="PANTHER" id="PTHR40050:SF1">
    <property type="entry name" value="INNER SPORE COAT PROTEIN H"/>
    <property type="match status" value="1"/>
</dbReference>
<reference evidence="3 4" key="2">
    <citation type="submission" date="2016-08" db="EMBL/GenBank/DDBJ databases">
        <title>Pervasive Adenine N6-methylation of Active Genes in Fungi.</title>
        <authorList>
            <consortium name="DOE Joint Genome Institute"/>
            <person name="Mondo S.J."/>
            <person name="Dannebaum R.O."/>
            <person name="Kuo R.C."/>
            <person name="Labutti K."/>
            <person name="Haridas S."/>
            <person name="Kuo A."/>
            <person name="Salamov A."/>
            <person name="Ahrendt S.R."/>
            <person name="Lipzen A."/>
            <person name="Sullivan W."/>
            <person name="Andreopoulos W.B."/>
            <person name="Clum A."/>
            <person name="Lindquist E."/>
            <person name="Daum C."/>
            <person name="Ramamoorthy G.K."/>
            <person name="Gryganskyi A."/>
            <person name="Culley D."/>
            <person name="Magnuson J.K."/>
            <person name="James T.Y."/>
            <person name="O'Malley M.A."/>
            <person name="Stajich J.E."/>
            <person name="Spatafora J.W."/>
            <person name="Visel A."/>
            <person name="Grigoriev I.V."/>
        </authorList>
    </citation>
    <scope>NUCLEOTIDE SEQUENCE [LARGE SCALE GENOMIC DNA]</scope>
    <source>
        <strain evidence="3 4">S4</strain>
    </source>
</reference>
<dbReference type="Pfam" id="PF08757">
    <property type="entry name" value="CotH"/>
    <property type="match status" value="1"/>
</dbReference>
<gene>
    <name evidence="3" type="ORF">BCR32DRAFT_328866</name>
</gene>
<accession>A0A1Y1WWV9</accession>
<reference evidence="3 4" key="1">
    <citation type="submission" date="2016-08" db="EMBL/GenBank/DDBJ databases">
        <title>A Parts List for Fungal Cellulosomes Revealed by Comparative Genomics.</title>
        <authorList>
            <consortium name="DOE Joint Genome Institute"/>
            <person name="Haitjema C.H."/>
            <person name="Gilmore S.P."/>
            <person name="Henske J.K."/>
            <person name="Solomon K.V."/>
            <person name="De Groot R."/>
            <person name="Kuo A."/>
            <person name="Mondo S.J."/>
            <person name="Salamov A.A."/>
            <person name="Labutti K."/>
            <person name="Zhao Z."/>
            <person name="Chiniquy J."/>
            <person name="Barry K."/>
            <person name="Brewer H.M."/>
            <person name="Purvine S.O."/>
            <person name="Wright A.T."/>
            <person name="Boxma B."/>
            <person name="Van Alen T."/>
            <person name="Hackstein J.H."/>
            <person name="Baker S.E."/>
            <person name="Grigoriev I.V."/>
            <person name="O'Malley M.A."/>
        </authorList>
    </citation>
    <scope>NUCLEOTIDE SEQUENCE [LARGE SCALE GENOMIC DNA]</scope>
    <source>
        <strain evidence="3 4">S4</strain>
    </source>
</reference>
<keyword evidence="2" id="KW-0732">Signal</keyword>
<feature type="transmembrane region" description="Helical" evidence="1">
    <location>
        <begin position="916"/>
        <end position="934"/>
    </location>
</feature>
<organism evidence="3 4">
    <name type="scientific">Anaeromyces robustus</name>
    <dbReference type="NCBI Taxonomy" id="1754192"/>
    <lineage>
        <taxon>Eukaryota</taxon>
        <taxon>Fungi</taxon>
        <taxon>Fungi incertae sedis</taxon>
        <taxon>Chytridiomycota</taxon>
        <taxon>Chytridiomycota incertae sedis</taxon>
        <taxon>Neocallimastigomycetes</taxon>
        <taxon>Neocallimastigales</taxon>
        <taxon>Neocallimastigaceae</taxon>
        <taxon>Anaeromyces</taxon>
    </lineage>
</organism>
<evidence type="ECO:0000256" key="2">
    <source>
        <dbReference type="SAM" id="SignalP"/>
    </source>
</evidence>
<keyword evidence="1" id="KW-0472">Membrane</keyword>
<dbReference type="Proteomes" id="UP000193944">
    <property type="component" value="Unassembled WGS sequence"/>
</dbReference>